<comment type="caution">
    <text evidence="1">The sequence shown here is derived from an EMBL/GenBank/DDBJ whole genome shotgun (WGS) entry which is preliminary data.</text>
</comment>
<keyword evidence="2" id="KW-1185">Reference proteome</keyword>
<dbReference type="Proteomes" id="UP000789860">
    <property type="component" value="Unassembled WGS sequence"/>
</dbReference>
<name>A0ACA9KAP6_9GLOM</name>
<dbReference type="EMBL" id="CAJVPM010001251">
    <property type="protein sequence ID" value="CAG8462905.1"/>
    <property type="molecule type" value="Genomic_DNA"/>
</dbReference>
<reference evidence="1" key="1">
    <citation type="submission" date="2021-06" db="EMBL/GenBank/DDBJ databases">
        <authorList>
            <person name="Kallberg Y."/>
            <person name="Tangrot J."/>
            <person name="Rosling A."/>
        </authorList>
    </citation>
    <scope>NUCLEOTIDE SEQUENCE</scope>
    <source>
        <strain evidence="1">AU212A</strain>
    </source>
</reference>
<organism evidence="1 2">
    <name type="scientific">Scutellospora calospora</name>
    <dbReference type="NCBI Taxonomy" id="85575"/>
    <lineage>
        <taxon>Eukaryota</taxon>
        <taxon>Fungi</taxon>
        <taxon>Fungi incertae sedis</taxon>
        <taxon>Mucoromycota</taxon>
        <taxon>Glomeromycotina</taxon>
        <taxon>Glomeromycetes</taxon>
        <taxon>Diversisporales</taxon>
        <taxon>Gigasporaceae</taxon>
        <taxon>Scutellospora</taxon>
    </lineage>
</organism>
<evidence type="ECO:0000313" key="2">
    <source>
        <dbReference type="Proteomes" id="UP000789860"/>
    </source>
</evidence>
<proteinExistence type="predicted"/>
<gene>
    <name evidence="1" type="ORF">SCALOS_LOCUS1694</name>
</gene>
<evidence type="ECO:0000313" key="1">
    <source>
        <dbReference type="EMBL" id="CAG8462905.1"/>
    </source>
</evidence>
<sequence>MEETDYHAPIPLKPNSNSNGLIISHTYSPLIRSGSPIDIDGLSWPTVYQQAIKTIIECIGEDPKRQGLLKTPDRYAQALMFFSKGYEESIEQIINDAIFEEDHDEMVIVKNIDVFSLCEHHLISIGYIPNRRVLGLSKLARIAEMFSRRLQVQERLTKQIAVTLQEILKPQGVAVVMEATHLCMVMRGVQKPGSSTITSVMLELEILNYYKSPSKNSQNIATNYS</sequence>
<protein>
    <submittedName>
        <fullName evidence="1">8585_t:CDS:1</fullName>
    </submittedName>
</protein>
<accession>A0ACA9KAP6</accession>